<evidence type="ECO:0000256" key="4">
    <source>
        <dbReference type="ARBA" id="ARBA00023136"/>
    </source>
</evidence>
<feature type="transmembrane region" description="Helical" evidence="5">
    <location>
        <begin position="12"/>
        <end position="28"/>
    </location>
</feature>
<feature type="transmembrane region" description="Helical" evidence="5">
    <location>
        <begin position="58"/>
        <end position="75"/>
    </location>
</feature>
<evidence type="ECO:0000256" key="2">
    <source>
        <dbReference type="ARBA" id="ARBA00022692"/>
    </source>
</evidence>
<evidence type="ECO:0000256" key="3">
    <source>
        <dbReference type="ARBA" id="ARBA00022989"/>
    </source>
</evidence>
<evidence type="ECO:0000256" key="1">
    <source>
        <dbReference type="ARBA" id="ARBA00004141"/>
    </source>
</evidence>
<evidence type="ECO:0000313" key="8">
    <source>
        <dbReference type="Proteomes" id="UP000251647"/>
    </source>
</evidence>
<dbReference type="InterPro" id="IPR002810">
    <property type="entry name" value="NfeD-like_C"/>
</dbReference>
<sequence length="150" mass="17035">MMIDLLSQMNPWHWLVFGLVLLLLELLGTAGYLLWLGISAIVVSILTFLLPISWSLQWVSFAVISLFTTWLWWRYQHKQDKKDDKLRTLNQRNEQLIGQTTILQEALVSGSGRVNLGDTTWAVRCNEDLPAGTKIVVIDVEGIILVVKAC</sequence>
<keyword evidence="2 5" id="KW-0812">Transmembrane</keyword>
<accession>A0A2X1XQ20</accession>
<name>A0A2X1XQ20_PHODM</name>
<protein>
    <submittedName>
        <fullName evidence="7">Inner membrane protein ybbJ</fullName>
    </submittedName>
</protein>
<dbReference type="GO" id="GO:0005886">
    <property type="term" value="C:plasma membrane"/>
    <property type="evidence" value="ECO:0007669"/>
    <property type="project" value="TreeGrafter"/>
</dbReference>
<evidence type="ECO:0000256" key="5">
    <source>
        <dbReference type="SAM" id="Phobius"/>
    </source>
</evidence>
<keyword evidence="4 5" id="KW-0472">Membrane</keyword>
<gene>
    <name evidence="7" type="primary">ybbJ</name>
    <name evidence="7" type="ORF">NCTC11647_03552</name>
</gene>
<dbReference type="Proteomes" id="UP000251647">
    <property type="component" value="Unassembled WGS sequence"/>
</dbReference>
<dbReference type="EMBL" id="UATL01000005">
    <property type="protein sequence ID" value="SPY44603.1"/>
    <property type="molecule type" value="Genomic_DNA"/>
</dbReference>
<reference evidence="7 8" key="1">
    <citation type="submission" date="2018-06" db="EMBL/GenBank/DDBJ databases">
        <authorList>
            <consortium name="Pathogen Informatics"/>
            <person name="Doyle S."/>
        </authorList>
    </citation>
    <scope>NUCLEOTIDE SEQUENCE [LARGE SCALE GENOMIC DNA]</scope>
    <source>
        <strain evidence="7 8">NCTC11647</strain>
    </source>
</reference>
<dbReference type="InterPro" id="IPR052165">
    <property type="entry name" value="Membrane_assoc_protease"/>
</dbReference>
<feature type="domain" description="NfeD-like C-terminal" evidence="6">
    <location>
        <begin position="94"/>
        <end position="148"/>
    </location>
</feature>
<comment type="subcellular location">
    <subcellularLocation>
        <location evidence="1">Membrane</location>
        <topology evidence="1">Multi-pass membrane protein</topology>
    </subcellularLocation>
</comment>
<dbReference type="PANTHER" id="PTHR33507:SF3">
    <property type="entry name" value="INNER MEMBRANE PROTEIN YBBJ"/>
    <property type="match status" value="1"/>
</dbReference>
<dbReference type="InterPro" id="IPR012340">
    <property type="entry name" value="NA-bd_OB-fold"/>
</dbReference>
<organism evidence="7 8">
    <name type="scientific">Photobacterium damselae</name>
    <dbReference type="NCBI Taxonomy" id="38293"/>
    <lineage>
        <taxon>Bacteria</taxon>
        <taxon>Pseudomonadati</taxon>
        <taxon>Pseudomonadota</taxon>
        <taxon>Gammaproteobacteria</taxon>
        <taxon>Vibrionales</taxon>
        <taxon>Vibrionaceae</taxon>
        <taxon>Photobacterium</taxon>
    </lineage>
</organism>
<evidence type="ECO:0000259" key="6">
    <source>
        <dbReference type="Pfam" id="PF01957"/>
    </source>
</evidence>
<dbReference type="SUPFAM" id="SSF141322">
    <property type="entry name" value="NfeD domain-like"/>
    <property type="match status" value="1"/>
</dbReference>
<dbReference type="PANTHER" id="PTHR33507">
    <property type="entry name" value="INNER MEMBRANE PROTEIN YBBJ"/>
    <property type="match status" value="1"/>
</dbReference>
<evidence type="ECO:0000313" key="7">
    <source>
        <dbReference type="EMBL" id="SPY44603.1"/>
    </source>
</evidence>
<dbReference type="Pfam" id="PF01957">
    <property type="entry name" value="NfeD"/>
    <property type="match status" value="1"/>
</dbReference>
<keyword evidence="3 5" id="KW-1133">Transmembrane helix</keyword>
<proteinExistence type="predicted"/>
<dbReference type="AlphaFoldDB" id="A0A2X1XQ20"/>
<dbReference type="Gene3D" id="2.40.50.140">
    <property type="entry name" value="Nucleic acid-binding proteins"/>
    <property type="match status" value="1"/>
</dbReference>